<reference evidence="1 2" key="1">
    <citation type="submission" date="2016-10" db="EMBL/GenBank/DDBJ databases">
        <authorList>
            <person name="de Groot N.N."/>
        </authorList>
    </citation>
    <scope>NUCLEOTIDE SEQUENCE [LARGE SCALE GENOMIC DNA]</scope>
    <source>
        <strain evidence="1 2">CGMCC 4.3510</strain>
    </source>
</reference>
<dbReference type="RefSeq" id="WP_093717197.1">
    <property type="nucleotide sequence ID" value="NZ_FONG01000027.1"/>
</dbReference>
<name>A0A1I2L805_9ACTN</name>
<protein>
    <submittedName>
        <fullName evidence="1">Uncharacterized protein</fullName>
    </submittedName>
</protein>
<dbReference type="STRING" id="380248.SAMN05216251_12718"/>
<dbReference type="Proteomes" id="UP000199323">
    <property type="component" value="Unassembled WGS sequence"/>
</dbReference>
<sequence>MDITGPGQHLDAISLIHAAITSFDEITTRHLDEVHPYVDEEGVIESSRARWEEVNARHAEEGNAHLVATMATLRCAFGTPAPGLPHTLVYRGTAEGAAPWLWIVTATSVDEADEILHSLPTFKEWADSERDWNNPDTEPRITLDRDRSGLGISDLRGSNDLRVEQAHRC</sequence>
<accession>A0A1I2L805</accession>
<dbReference type="EMBL" id="FONG01000027">
    <property type="protein sequence ID" value="SFF74678.1"/>
    <property type="molecule type" value="Genomic_DNA"/>
</dbReference>
<keyword evidence="2" id="KW-1185">Reference proteome</keyword>
<organism evidence="1 2">
    <name type="scientific">Actinacidiphila alni</name>
    <dbReference type="NCBI Taxonomy" id="380248"/>
    <lineage>
        <taxon>Bacteria</taxon>
        <taxon>Bacillati</taxon>
        <taxon>Actinomycetota</taxon>
        <taxon>Actinomycetes</taxon>
        <taxon>Kitasatosporales</taxon>
        <taxon>Streptomycetaceae</taxon>
        <taxon>Actinacidiphila</taxon>
    </lineage>
</organism>
<evidence type="ECO:0000313" key="1">
    <source>
        <dbReference type="EMBL" id="SFF74678.1"/>
    </source>
</evidence>
<gene>
    <name evidence="1" type="ORF">SAMN05216251_12718</name>
</gene>
<dbReference type="OrthoDB" id="4312212at2"/>
<dbReference type="AlphaFoldDB" id="A0A1I2L805"/>
<proteinExistence type="predicted"/>
<evidence type="ECO:0000313" key="2">
    <source>
        <dbReference type="Proteomes" id="UP000199323"/>
    </source>
</evidence>